<gene>
    <name evidence="2" type="ORF">PHAECO_LOCUS7325</name>
</gene>
<feature type="region of interest" description="Disordered" evidence="1">
    <location>
        <begin position="144"/>
        <end position="173"/>
    </location>
</feature>
<feature type="compositionally biased region" description="Basic and acidic residues" evidence="1">
    <location>
        <begin position="9"/>
        <end position="36"/>
    </location>
</feature>
<keyword evidence="3" id="KW-1185">Reference proteome</keyword>
<protein>
    <submittedName>
        <fullName evidence="2">Uncharacterized protein</fullName>
    </submittedName>
</protein>
<organism evidence="2 3">
    <name type="scientific">Phaedon cochleariae</name>
    <name type="common">Mustard beetle</name>
    <dbReference type="NCBI Taxonomy" id="80249"/>
    <lineage>
        <taxon>Eukaryota</taxon>
        <taxon>Metazoa</taxon>
        <taxon>Ecdysozoa</taxon>
        <taxon>Arthropoda</taxon>
        <taxon>Hexapoda</taxon>
        <taxon>Insecta</taxon>
        <taxon>Pterygota</taxon>
        <taxon>Neoptera</taxon>
        <taxon>Endopterygota</taxon>
        <taxon>Coleoptera</taxon>
        <taxon>Polyphaga</taxon>
        <taxon>Cucujiformia</taxon>
        <taxon>Chrysomeloidea</taxon>
        <taxon>Chrysomelidae</taxon>
        <taxon>Chrysomelinae</taxon>
        <taxon>Chrysomelini</taxon>
        <taxon>Phaedon</taxon>
    </lineage>
</organism>
<name>A0A9N9SGX3_PHACE</name>
<evidence type="ECO:0000256" key="1">
    <source>
        <dbReference type="SAM" id="MobiDB-lite"/>
    </source>
</evidence>
<evidence type="ECO:0000313" key="2">
    <source>
        <dbReference type="EMBL" id="CAG9819860.1"/>
    </source>
</evidence>
<dbReference type="Pfam" id="PF16009">
    <property type="entry name" value="DUF4779"/>
    <property type="match status" value="2"/>
</dbReference>
<dbReference type="AlphaFoldDB" id="A0A9N9SGX3"/>
<dbReference type="InterPro" id="IPR031959">
    <property type="entry name" value="DUF4779"/>
</dbReference>
<dbReference type="Proteomes" id="UP001153737">
    <property type="component" value="Chromosome 3"/>
</dbReference>
<reference evidence="2" key="1">
    <citation type="submission" date="2022-01" db="EMBL/GenBank/DDBJ databases">
        <authorList>
            <person name="King R."/>
        </authorList>
    </citation>
    <scope>NUCLEOTIDE SEQUENCE</scope>
</reference>
<sequence length="211" mass="25059">MTGRYEKKHHQDDGDHAEHPNGEKGENGHKYSEKGSYKKGYSTKRGLGVHKNDQYKKEKHFLDEYHDFVSNFHITGSGQTFHNYRLEIHFKICETGHILEIFTSLLLEEERLNFEWQSSLPEDTNGHYHDEKIFHKKHFEEHDRYEDKHHQDDGDHAEHPNGEKGENGHKYSEKVSYKKGYSTKRGLGVHKNDQYKKGKHFLDEYHDFGKH</sequence>
<feature type="region of interest" description="Disordered" evidence="1">
    <location>
        <begin position="1"/>
        <end position="43"/>
    </location>
</feature>
<dbReference type="EMBL" id="OU896709">
    <property type="protein sequence ID" value="CAG9819860.1"/>
    <property type="molecule type" value="Genomic_DNA"/>
</dbReference>
<evidence type="ECO:0000313" key="3">
    <source>
        <dbReference type="Proteomes" id="UP001153737"/>
    </source>
</evidence>
<accession>A0A9N9SGX3</accession>
<reference evidence="2" key="2">
    <citation type="submission" date="2022-10" db="EMBL/GenBank/DDBJ databases">
        <authorList>
            <consortium name="ENA_rothamsted_submissions"/>
            <consortium name="culmorum"/>
            <person name="King R."/>
        </authorList>
    </citation>
    <scope>NUCLEOTIDE SEQUENCE</scope>
</reference>
<proteinExistence type="predicted"/>